<comment type="caution">
    <text evidence="9">The sequence shown here is derived from an EMBL/GenBank/DDBJ whole genome shotgun (WGS) entry which is preliminary data.</text>
</comment>
<keyword evidence="2 7" id="KW-0812">Transmembrane</keyword>
<keyword evidence="4 7" id="KW-0472">Membrane</keyword>
<dbReference type="Pfam" id="PF20684">
    <property type="entry name" value="Fung_rhodopsin"/>
    <property type="match status" value="1"/>
</dbReference>
<evidence type="ECO:0000256" key="6">
    <source>
        <dbReference type="SAM" id="MobiDB-lite"/>
    </source>
</evidence>
<proteinExistence type="inferred from homology"/>
<dbReference type="InterPro" id="IPR049326">
    <property type="entry name" value="Rhodopsin_dom_fungi"/>
</dbReference>
<feature type="transmembrane region" description="Helical" evidence="7">
    <location>
        <begin position="22"/>
        <end position="42"/>
    </location>
</feature>
<dbReference type="AlphaFoldDB" id="G9NNP6"/>
<dbReference type="PANTHER" id="PTHR33048:SF47">
    <property type="entry name" value="INTEGRAL MEMBRANE PROTEIN-RELATED"/>
    <property type="match status" value="1"/>
</dbReference>
<dbReference type="OMA" id="AGNFVAM"/>
<protein>
    <recommendedName>
        <fullName evidence="8">Rhodopsin domain-containing protein</fullName>
    </recommendedName>
</protein>
<gene>
    <name evidence="9" type="ORF">TRIATDRAFT_316718</name>
</gene>
<evidence type="ECO:0000256" key="2">
    <source>
        <dbReference type="ARBA" id="ARBA00022692"/>
    </source>
</evidence>
<dbReference type="Proteomes" id="UP000005426">
    <property type="component" value="Unassembled WGS sequence"/>
</dbReference>
<dbReference type="HOGENOM" id="CLU_028200_0_0_1"/>
<keyword evidence="10" id="KW-1185">Reference proteome</keyword>
<evidence type="ECO:0000259" key="8">
    <source>
        <dbReference type="Pfam" id="PF20684"/>
    </source>
</evidence>
<comment type="similarity">
    <text evidence="5">Belongs to the SAT4 family.</text>
</comment>
<dbReference type="InterPro" id="IPR052337">
    <property type="entry name" value="SAT4-like"/>
</dbReference>
<name>G9NNP6_HYPAI</name>
<reference evidence="9 10" key="1">
    <citation type="journal article" date="2011" name="Genome Biol.">
        <title>Comparative genome sequence analysis underscores mycoparasitism as the ancestral life style of Trichoderma.</title>
        <authorList>
            <person name="Kubicek C.P."/>
            <person name="Herrera-Estrella A."/>
            <person name="Seidl-Seiboth V."/>
            <person name="Martinez D.A."/>
            <person name="Druzhinina I.S."/>
            <person name="Thon M."/>
            <person name="Zeilinger S."/>
            <person name="Casas-Flores S."/>
            <person name="Horwitz B.A."/>
            <person name="Mukherjee P.K."/>
            <person name="Mukherjee M."/>
            <person name="Kredics L."/>
            <person name="Alcaraz L.D."/>
            <person name="Aerts A."/>
            <person name="Antal Z."/>
            <person name="Atanasova L."/>
            <person name="Cervantes-Badillo M.G."/>
            <person name="Challacombe J."/>
            <person name="Chertkov O."/>
            <person name="McCluskey K."/>
            <person name="Coulpier F."/>
            <person name="Deshpande N."/>
            <person name="von Doehren H."/>
            <person name="Ebbole D.J."/>
            <person name="Esquivel-Naranjo E.U."/>
            <person name="Fekete E."/>
            <person name="Flipphi M."/>
            <person name="Glaser F."/>
            <person name="Gomez-Rodriguez E.Y."/>
            <person name="Gruber S."/>
            <person name="Han C."/>
            <person name="Henrissat B."/>
            <person name="Hermosa R."/>
            <person name="Hernandez-Onate M."/>
            <person name="Karaffa L."/>
            <person name="Kosti I."/>
            <person name="Le Crom S."/>
            <person name="Lindquist E."/>
            <person name="Lucas S."/>
            <person name="Luebeck M."/>
            <person name="Luebeck P.S."/>
            <person name="Margeot A."/>
            <person name="Metz B."/>
            <person name="Misra M."/>
            <person name="Nevalainen H."/>
            <person name="Omann M."/>
            <person name="Packer N."/>
            <person name="Perrone G."/>
            <person name="Uresti-Rivera E.E."/>
            <person name="Salamov A."/>
            <person name="Schmoll M."/>
            <person name="Seiboth B."/>
            <person name="Shapiro H."/>
            <person name="Sukno S."/>
            <person name="Tamayo-Ramos J.A."/>
            <person name="Tisch D."/>
            <person name="Wiest A."/>
            <person name="Wilkinson H.H."/>
            <person name="Zhang M."/>
            <person name="Coutinho P.M."/>
            <person name="Kenerley C.M."/>
            <person name="Monte E."/>
            <person name="Baker S.E."/>
            <person name="Grigoriev I.V."/>
        </authorList>
    </citation>
    <scope>NUCLEOTIDE SEQUENCE [LARGE SCALE GENOMIC DNA]</scope>
    <source>
        <strain evidence="10">ATCC 20476 / IMI 206040</strain>
    </source>
</reference>
<comment type="subcellular location">
    <subcellularLocation>
        <location evidence="1">Membrane</location>
        <topology evidence="1">Multi-pass membrane protein</topology>
    </subcellularLocation>
</comment>
<evidence type="ECO:0000256" key="3">
    <source>
        <dbReference type="ARBA" id="ARBA00022989"/>
    </source>
</evidence>
<dbReference type="OrthoDB" id="5417844at2759"/>
<evidence type="ECO:0000313" key="9">
    <source>
        <dbReference type="EMBL" id="EHK47687.1"/>
    </source>
</evidence>
<feature type="domain" description="Rhodopsin" evidence="8">
    <location>
        <begin position="38"/>
        <end position="283"/>
    </location>
</feature>
<feature type="transmembrane region" description="Helical" evidence="7">
    <location>
        <begin position="220"/>
        <end position="242"/>
    </location>
</feature>
<feature type="transmembrane region" description="Helical" evidence="7">
    <location>
        <begin position="189"/>
        <end position="208"/>
    </location>
</feature>
<dbReference type="GO" id="GO:0016020">
    <property type="term" value="C:membrane"/>
    <property type="evidence" value="ECO:0007669"/>
    <property type="project" value="UniProtKB-SubCell"/>
</dbReference>
<evidence type="ECO:0000256" key="7">
    <source>
        <dbReference type="SAM" id="Phobius"/>
    </source>
</evidence>
<feature type="transmembrane region" description="Helical" evidence="7">
    <location>
        <begin position="95"/>
        <end position="121"/>
    </location>
</feature>
<dbReference type="EMBL" id="ABDG02000020">
    <property type="protein sequence ID" value="EHK47687.1"/>
    <property type="molecule type" value="Genomic_DNA"/>
</dbReference>
<dbReference type="STRING" id="452589.G9NNP6"/>
<evidence type="ECO:0000256" key="5">
    <source>
        <dbReference type="ARBA" id="ARBA00038359"/>
    </source>
</evidence>
<feature type="transmembrane region" description="Helical" evidence="7">
    <location>
        <begin position="133"/>
        <end position="161"/>
    </location>
</feature>
<evidence type="ECO:0000256" key="4">
    <source>
        <dbReference type="ARBA" id="ARBA00023136"/>
    </source>
</evidence>
<organism evidence="9 10">
    <name type="scientific">Hypocrea atroviridis (strain ATCC 20476 / IMI 206040)</name>
    <name type="common">Trichoderma atroviride</name>
    <dbReference type="NCBI Taxonomy" id="452589"/>
    <lineage>
        <taxon>Eukaryota</taxon>
        <taxon>Fungi</taxon>
        <taxon>Dikarya</taxon>
        <taxon>Ascomycota</taxon>
        <taxon>Pezizomycotina</taxon>
        <taxon>Sordariomycetes</taxon>
        <taxon>Hypocreomycetidae</taxon>
        <taxon>Hypocreales</taxon>
        <taxon>Hypocreaceae</taxon>
        <taxon>Trichoderma</taxon>
    </lineage>
</organism>
<dbReference type="eggNOG" id="ENOG502S3C6">
    <property type="taxonomic scope" value="Eukaryota"/>
</dbReference>
<accession>G9NNP6</accession>
<evidence type="ECO:0000313" key="10">
    <source>
        <dbReference type="Proteomes" id="UP000005426"/>
    </source>
</evidence>
<feature type="region of interest" description="Disordered" evidence="6">
    <location>
        <begin position="372"/>
        <end position="392"/>
    </location>
</feature>
<feature type="transmembrane region" description="Helical" evidence="7">
    <location>
        <begin position="54"/>
        <end position="75"/>
    </location>
</feature>
<sequence length="392" mass="43920">MDFPGPPPPGIDLSQDRSANLIGAWSSTWGMAVIAVILRVSCRKLVKVRLWLDDWLIIISLLFSGGFMFTVSIYMVNNGFCKHIWAGPPEAGRDWALGLFTTEFTYTVALCLVKLSIITFYWRIFIIRLVDKIILGILAGMVICWGMITSVLQCIPISALWNQFDPINPPDPSTFECSVKVHPFFIGKAVPHIATDILILIFPLPYIWNLRLRLSQKIATSFIFGLGIFVTAVSITRLVFVLELDLNSPDVTWNECTEMIWTGVETYVGTVCACLPSLKPIFNLVLYGSVYPKSYYRPNVSDAETIHEIAEAAKRRYYHQHRDASIPSAYLFASMRGAMDLHTFEQLSGTEAGSVRSVRSVHEFTAGDIEMESHGEGFKGSRSDEAKRQDGT</sequence>
<evidence type="ECO:0000256" key="1">
    <source>
        <dbReference type="ARBA" id="ARBA00004141"/>
    </source>
</evidence>
<keyword evidence="3 7" id="KW-1133">Transmembrane helix</keyword>
<dbReference type="PANTHER" id="PTHR33048">
    <property type="entry name" value="PTH11-LIKE INTEGRAL MEMBRANE PROTEIN (AFU_ORTHOLOGUE AFUA_5G11245)"/>
    <property type="match status" value="1"/>
</dbReference>